<dbReference type="PANTHER" id="PTHR43343:SF3">
    <property type="entry name" value="PROTEASE DO-LIKE 8, CHLOROPLASTIC"/>
    <property type="match status" value="1"/>
</dbReference>
<dbReference type="Gene3D" id="2.40.10.10">
    <property type="entry name" value="Trypsin-like serine proteases"/>
    <property type="match status" value="2"/>
</dbReference>
<name>A0ABP9W7A6_9DEIO</name>
<accession>A0ABP9W7A6</accession>
<dbReference type="InterPro" id="IPR036034">
    <property type="entry name" value="PDZ_sf"/>
</dbReference>
<comment type="caution">
    <text evidence="5">The sequence shown here is derived from an EMBL/GenBank/DDBJ whole genome shotgun (WGS) entry which is preliminary data.</text>
</comment>
<dbReference type="Pfam" id="PF13180">
    <property type="entry name" value="PDZ_2"/>
    <property type="match status" value="1"/>
</dbReference>
<evidence type="ECO:0000256" key="3">
    <source>
        <dbReference type="ARBA" id="ARBA00022801"/>
    </source>
</evidence>
<keyword evidence="6" id="KW-1185">Reference proteome</keyword>
<evidence type="ECO:0000256" key="2">
    <source>
        <dbReference type="ARBA" id="ARBA00022670"/>
    </source>
</evidence>
<dbReference type="Gene3D" id="2.30.42.10">
    <property type="match status" value="1"/>
</dbReference>
<dbReference type="PANTHER" id="PTHR43343">
    <property type="entry name" value="PEPTIDASE S12"/>
    <property type="match status" value="1"/>
</dbReference>
<organism evidence="5 6">
    <name type="scientific">Deinococcus carri</name>
    <dbReference type="NCBI Taxonomy" id="1211323"/>
    <lineage>
        <taxon>Bacteria</taxon>
        <taxon>Thermotogati</taxon>
        <taxon>Deinococcota</taxon>
        <taxon>Deinococci</taxon>
        <taxon>Deinococcales</taxon>
        <taxon>Deinococcaceae</taxon>
        <taxon>Deinococcus</taxon>
    </lineage>
</organism>
<reference evidence="5 6" key="1">
    <citation type="submission" date="2024-02" db="EMBL/GenBank/DDBJ databases">
        <title>Deinococcus carri NBRC 110142.</title>
        <authorList>
            <person name="Ichikawa N."/>
            <person name="Katano-Makiyama Y."/>
            <person name="Hidaka K."/>
        </authorList>
    </citation>
    <scope>NUCLEOTIDE SEQUENCE [LARGE SCALE GENOMIC DNA]</scope>
    <source>
        <strain evidence="5 6">NBRC 110142</strain>
    </source>
</reference>
<dbReference type="SUPFAM" id="SSF50494">
    <property type="entry name" value="Trypsin-like serine proteases"/>
    <property type="match status" value="1"/>
</dbReference>
<keyword evidence="2" id="KW-0645">Protease</keyword>
<dbReference type="InterPro" id="IPR051201">
    <property type="entry name" value="Chloro_Bact_Ser_Proteases"/>
</dbReference>
<dbReference type="PROSITE" id="PS50106">
    <property type="entry name" value="PDZ"/>
    <property type="match status" value="1"/>
</dbReference>
<gene>
    <name evidence="5" type="ORF">Dcar01_01960</name>
</gene>
<comment type="similarity">
    <text evidence="1">Belongs to the peptidase S1C family.</text>
</comment>
<protein>
    <recommendedName>
        <fullName evidence="4">PDZ domain-containing protein</fullName>
    </recommendedName>
</protein>
<evidence type="ECO:0000313" key="5">
    <source>
        <dbReference type="EMBL" id="GAA5513234.1"/>
    </source>
</evidence>
<dbReference type="InterPro" id="IPR001940">
    <property type="entry name" value="Peptidase_S1C"/>
</dbReference>
<dbReference type="PRINTS" id="PR00834">
    <property type="entry name" value="PROTEASES2C"/>
</dbReference>
<dbReference type="SUPFAM" id="SSF50156">
    <property type="entry name" value="PDZ domain-like"/>
    <property type="match status" value="1"/>
</dbReference>
<dbReference type="SMART" id="SM00228">
    <property type="entry name" value="PDZ"/>
    <property type="match status" value="1"/>
</dbReference>
<evidence type="ECO:0000313" key="6">
    <source>
        <dbReference type="Proteomes" id="UP001401887"/>
    </source>
</evidence>
<dbReference type="InterPro" id="IPR043504">
    <property type="entry name" value="Peptidase_S1_PA_chymotrypsin"/>
</dbReference>
<keyword evidence="3" id="KW-0378">Hydrolase</keyword>
<dbReference type="Pfam" id="PF13365">
    <property type="entry name" value="Trypsin_2"/>
    <property type="match status" value="1"/>
</dbReference>
<feature type="domain" description="PDZ" evidence="4">
    <location>
        <begin position="286"/>
        <end position="373"/>
    </location>
</feature>
<proteinExistence type="inferred from homology"/>
<dbReference type="InterPro" id="IPR009003">
    <property type="entry name" value="Peptidase_S1_PA"/>
</dbReference>
<evidence type="ECO:0000256" key="1">
    <source>
        <dbReference type="ARBA" id="ARBA00010541"/>
    </source>
</evidence>
<sequence>MSSKTTRILSLALLGWNHFVNDSIGVGISNLASVPSGTLFHPEPLYHVTVRPLPWLPVLLLLALTAYLLPEWRSAPPRTDMSSPPVVTRTLPNALPENTRELFTRSRPAVVRVESLNPSRGEEGIGTGFFISQTGQVLTAYHVVASGQLFQVQTLAGRRLPARVAAYDAQADVALLQVQGRGPFPVLNLATRPPRVGETVLAIGNSGGDFLQPRRGQLLRLGAEAGRADFPQGTLEMTAPLAPGDSGGPIIDGNGQAIGVVSYIRVDDSGQTRASYAVPVTEGNDLITALRAGKQRDVPVVGLVLDVNHSGLTDPPGGVVSRVAKGSPAARAGLRGAALDENGNLARLGDVILSVNGQRTRNANEVISAIRRAQVGDTVTLGYLRGGQPREAHVTLVGERTVPDLNE</sequence>
<dbReference type="InterPro" id="IPR001478">
    <property type="entry name" value="PDZ"/>
</dbReference>
<evidence type="ECO:0000259" key="4">
    <source>
        <dbReference type="PROSITE" id="PS50106"/>
    </source>
</evidence>
<dbReference type="Proteomes" id="UP001401887">
    <property type="component" value="Unassembled WGS sequence"/>
</dbReference>
<dbReference type="EMBL" id="BAABRP010000006">
    <property type="protein sequence ID" value="GAA5513234.1"/>
    <property type="molecule type" value="Genomic_DNA"/>
</dbReference>